<dbReference type="AlphaFoldDB" id="A0A857MQ20"/>
<dbReference type="Proteomes" id="UP001059824">
    <property type="component" value="Chromosome"/>
</dbReference>
<protein>
    <recommendedName>
        <fullName evidence="4">Thioredoxin domain-containing protein</fullName>
    </recommendedName>
</protein>
<organism evidence="2 3">
    <name type="scientific">Candidatus Mycosynbacter amalyticus</name>
    <dbReference type="NCBI Taxonomy" id="2665156"/>
    <lineage>
        <taxon>Bacteria</taxon>
        <taxon>Candidatus Saccharimonadota</taxon>
        <taxon>Candidatus Saccharimonadota incertae sedis</taxon>
        <taxon>Candidatus Mycosynbacter</taxon>
    </lineage>
</organism>
<evidence type="ECO:0000313" key="3">
    <source>
        <dbReference type="Proteomes" id="UP001059824"/>
    </source>
</evidence>
<feature type="compositionally biased region" description="Low complexity" evidence="1">
    <location>
        <begin position="54"/>
        <end position="69"/>
    </location>
</feature>
<dbReference type="EMBL" id="CP045921">
    <property type="protein sequence ID" value="QHN42750.1"/>
    <property type="molecule type" value="Genomic_DNA"/>
</dbReference>
<evidence type="ECO:0000313" key="2">
    <source>
        <dbReference type="EMBL" id="QHN42750.1"/>
    </source>
</evidence>
<accession>A0A857MQ20</accession>
<proteinExistence type="predicted"/>
<sequence>MSIKLIAAAGIVLLVVIVGISTALVGTRQDSQPTEERTTVSTSTSTVPAEQTPKSSSSTSTKKTTTTSKNPSLAASSTGASYEEFSEAVFRAASSKPRILFFYDSTHAPSVALDSQLRTRASELPHDLHIYRITLATHKDIAEQFGVTQPGTVLKFDSNSQLAGIYIAPDNPTFDSLITTLALKH</sequence>
<evidence type="ECO:0008006" key="4">
    <source>
        <dbReference type="Google" id="ProtNLM"/>
    </source>
</evidence>
<dbReference type="InterPro" id="IPR036249">
    <property type="entry name" value="Thioredoxin-like_sf"/>
</dbReference>
<dbReference type="KEGG" id="mama:GII36_02685"/>
<reference evidence="2" key="1">
    <citation type="journal article" date="2021" name="Nat. Microbiol.">
        <title>Cocultivation of an ultrasmall environmental parasitic bacterium with lytic ability against bacteria associated with wastewater foams.</title>
        <authorList>
            <person name="Batinovic S."/>
            <person name="Rose J.J.A."/>
            <person name="Ratcliffe J."/>
            <person name="Seviour R.J."/>
            <person name="Petrovski S."/>
        </authorList>
    </citation>
    <scope>NUCLEOTIDE SEQUENCE</scope>
    <source>
        <strain evidence="2">JR1</strain>
    </source>
</reference>
<keyword evidence="3" id="KW-1185">Reference proteome</keyword>
<gene>
    <name evidence="2" type="ORF">GII36_02685</name>
</gene>
<dbReference type="SUPFAM" id="SSF52833">
    <property type="entry name" value="Thioredoxin-like"/>
    <property type="match status" value="1"/>
</dbReference>
<name>A0A857MQ20_9BACT</name>
<feature type="region of interest" description="Disordered" evidence="1">
    <location>
        <begin position="27"/>
        <end position="77"/>
    </location>
</feature>
<dbReference type="RefSeq" id="WP_260764277.1">
    <property type="nucleotide sequence ID" value="NZ_CP045921.1"/>
</dbReference>
<dbReference type="Gene3D" id="3.40.30.10">
    <property type="entry name" value="Glutaredoxin"/>
    <property type="match status" value="1"/>
</dbReference>
<evidence type="ECO:0000256" key="1">
    <source>
        <dbReference type="SAM" id="MobiDB-lite"/>
    </source>
</evidence>